<evidence type="ECO:0000256" key="1">
    <source>
        <dbReference type="ARBA" id="ARBA00004479"/>
    </source>
</evidence>
<feature type="region of interest" description="Disordered" evidence="10">
    <location>
        <begin position="1006"/>
        <end position="1025"/>
    </location>
</feature>
<feature type="compositionally biased region" description="Polar residues" evidence="10">
    <location>
        <begin position="636"/>
        <end position="651"/>
    </location>
</feature>
<evidence type="ECO:0000256" key="2">
    <source>
        <dbReference type="ARBA" id="ARBA00022614"/>
    </source>
</evidence>
<organism evidence="14">
    <name type="scientific">Cyprinus carpio</name>
    <name type="common">Common carp</name>
    <dbReference type="NCBI Taxonomy" id="7962"/>
    <lineage>
        <taxon>Eukaryota</taxon>
        <taxon>Metazoa</taxon>
        <taxon>Chordata</taxon>
        <taxon>Craniata</taxon>
        <taxon>Vertebrata</taxon>
        <taxon>Euteleostomi</taxon>
        <taxon>Actinopterygii</taxon>
        <taxon>Neopterygii</taxon>
        <taxon>Teleostei</taxon>
        <taxon>Ostariophysi</taxon>
        <taxon>Cypriniformes</taxon>
        <taxon>Cyprinidae</taxon>
        <taxon>Cyprininae</taxon>
        <taxon>Cyprinus</taxon>
    </lineage>
</organism>
<protein>
    <submittedName>
        <fullName evidence="14">Uncharacterized protein LOC109112911</fullName>
    </submittedName>
</protein>
<evidence type="ECO:0000256" key="9">
    <source>
        <dbReference type="ARBA" id="ARBA00023157"/>
    </source>
</evidence>
<name>A0A9Q9XJG9_CYPCA</name>
<dbReference type="InterPro" id="IPR052313">
    <property type="entry name" value="GPIb-IX-V_Complex"/>
</dbReference>
<sequence length="2843" mass="316170">MSAYISMLGVAVLLLHLWGTHSFPSSACPVPCLCQHGPLLNCSSLGLTEVPTHIPATAVSLNISNNALRSLAPLSFGHVKLKGLLHLWVGSNALESLSLILKRDRSGTRTLSSGEQECMSWAPDLQLLSAERNHLNHLPKGLGCMKSLQILQLSYNQISKIGLTDLDNCIHLKELHLQHNSIISIHPQAFIDLKQLQVLDLSYNLLVTIPVPAYQSLRSLNALVNVSFNRWKCDCNLQTLRRWISFDTEIGDASWQVLCASPPHHAGKDLLHLKDSELTCPTHESSTSGHYHKMIVDEGMQISIPCSNDSQDIMLVHWWTPHGQVTDNQPKLLIKDITEQHAGLYVCISGLQGEHISVFDLYVYKKGSGSRPRREAATILDQEENKNTPRNDPVVRQTRTQSNFVLAVCLSVIITFIVAFILGVLLRPLLDKLWRRIRSKRQSTPRPTTTSSTGPQPYVNEGYCDIEDQEQAVRVGSRDAFSGITEVEDQVPYYITVENDQADGSSESNTEIEAHYETIEKDKSSIIGGKQQALEMEVHRGRADSSSSSSLQEGEVNALVINAKLPPCSTEDMEFEPIPDADDITQLKKRGSSSTSSQSSQEGNFSRQTEQSVDPPAFTIPANKNKIGRIPGFSTEPFSEWSNRLTEQNVDNLDPELWNDSGESFSFTDGSERSSIRDLSSSAVGHPLKDDDTWRQSKVESPSDKINLDSEVLDFDKPFGKELPVDDELSDIESSSNSSESGESVGGPNNYVVNPDLMDESDTENYANLVTLKRFEDVTLNERMPSAGILIRQETVTLEPSDIHLTLTHGDSVDESMHIYDSPRKSKDDKFGICVDVGLDTVPKVKRYIEFKQFKPHFGPPTLPSFSPTSTRKNNTLSDIEVKSEANTNAFSGDNKCLTQIEVSPDRIQKVKRYIRFKQPEPHSPTLSSSPSFTKKDDMLEAKSYSSSSDDDAELTTKGDNLDVSSDGVSKVKRYILFKQIESSSPTLSSSTSFTKKDDMLEAKSYSSSSDDDAELTTKGNNLDVSSDGVSKVKRYILFKQIESSSPTLSVSRPKIETTTEQTIKSLQPSTTLKDTSQNLEKYVYINQHKQHSSSLPSSPTSTTKGLSGKKYKRKKQQDQSYYGSYDSLPLYHVHPVYRSSINRLNRGYDTDRSYSSEEEDQFLEYPTKLEITIAPGINRGPITPDKNTDQVLNIDFDNSSSSTDVFDKKRSKGLMRLRALSARFFNRQEHEPDEGNLQSQVQTKSKTKVTTNEDNLFGKGLSLDHLPKVKRYLQFSHSDSYPQVQLPSPPPTTGVVMPEFLATTESRRSSFSFEDDVKQTTEDTNVVGQVDASYDTLPKVKRYIQFSNTEPCSTTLPLNKESISPELVAQPESRRSSTSSDDDIKLTANEDSFFRKIGVSLDAVPNVKRYIQFNQPKPYSPTLTSSPISTKRPEAAVETHSSTSVKLDDKSDATENNFWGQINLDAVSKVKRYVQFTQSKHHSPTLPSVSSSTKVTIDMAVKPEATFDRSSGDQGYLMQTELSPENIQKVKRYIHFKQSEPHSPTMPSPPSLTMKDAIQEKRRYSSSSDDDQLTIKEDDFFRKIGVSFDGVSKVKRFITFKESKPSSPTLSISSPTATTEAKKSMLTSTSKDDVRSQNDDDNFFGKINVSFDGVPKLKQYLKFKESELRPQHIQSTSSPSASGVVKQGRVETEFFGEIGISLDRVPQVKRYIQFKQPVSHLPTVSPTTSDTLQVTTEVKTKSETKRLSTSSEDDVKQTADVSGQTGTSLDRVPRVKRYIQFTHPEIQSPVQTTTGLSSERVNVAIVAKETRRWSTSSEEDAKPTSKKENITKETSEYLAKIPKVKRYIKFTQSQPYSSNLSQFHPLTMEKSTKVTETELKQPGTRESTSSKDDVQEDNGSGQIGVSLNVVPRVKRYIQFTHSESQSPAQSTSSVSAQRLGTLGVVQDIRRSSTSSEEDVTLSAKEDNVFEHTGASLDKFPKVKRYIQFTKPVSETLIQTTTALSANRLGISGVVQETRKSITSSDDDVEISTQNDDAFKQRGESFDKIPEVKRYIKFTQSQPYSSNLSQFHPLTMEKSTKVTETELKQPGTRESTSSKDDVQEDNGSGQIGVSLNVVPRVKRYIQFTHSESQSPAQSTSSVSAQRLGTLGVVQDIRRSSTSSEEDVTLSAKEDNIFEHTGASLDKFPKVKRYIQFTKPVSETLIQTTTALSANRIGISGVVQETRKSITSSDDDVELSTQNDDAFKQRGESFDKIPEVKRYIKFTQSEPSQVLAQFPLPSTVKSVKVMETGSSTLVSPKENVKEDSVLGQTEAHLDRIPRVKRYIQFTHQSPEQSTTSLSAERVGISEVILETRRSSTSSEDDVTSKEDYFGGHTGAPLDKIPKVKRYINFTHPESQSSAQTTTSLSAERVNVSVVAKETRKPSSSSEDGDKPYTNDANVIGETCEFLDKIPKVKRYIEFKQYEPYSSAQSKLPSSSVAKSVNVTAKELRGSSTSAEDYVQPSTNAKKTASKTQITSSENLDTVPRVKRYIQFTPIESKYPAQASTAVLAERVGISGVAQETKISSTAAVKPSATIIGKSDRNFFQETGVSLDKIPKVKRYIAFTKSEPSSSTKLMKTALTPTTNTDFETTWSSLSSQVSPPASMKKGSALIIKTQSESWTSEFTSKDNMKGELIDHSVEQTGLKSKVKKSSSSSSDEYSVGHKVVDVDVPAPQDGPPAVPQTPPPPLEQEEAREYLRENSEIRQRQERRRLQQQRRREMDEFNISSLSSIQQGDQQDRSPADYGEVPPFQTEHIYSNVSTRNTLTSRHAEGAEAPVLRGLKTKSTSTLDSKSTPKYREYLI</sequence>
<keyword evidence="3 11" id="KW-0812">Transmembrane</keyword>
<dbReference type="GeneID" id="109112911"/>
<feature type="region of interest" description="Disordered" evidence="10">
    <location>
        <begin position="1605"/>
        <end position="1640"/>
    </location>
</feature>
<evidence type="ECO:0000256" key="10">
    <source>
        <dbReference type="SAM" id="MobiDB-lite"/>
    </source>
</evidence>
<feature type="compositionally biased region" description="Polar residues" evidence="10">
    <location>
        <begin position="2492"/>
        <end position="2518"/>
    </location>
</feature>
<feature type="region of interest" description="Disordered" evidence="10">
    <location>
        <begin position="1355"/>
        <end position="1385"/>
    </location>
</feature>
<feature type="region of interest" description="Disordered" evidence="10">
    <location>
        <begin position="440"/>
        <end position="459"/>
    </location>
</feature>
<feature type="region of interest" description="Disordered" evidence="10">
    <location>
        <begin position="916"/>
        <end position="935"/>
    </location>
</feature>
<dbReference type="GO" id="GO:0007155">
    <property type="term" value="P:cell adhesion"/>
    <property type="evidence" value="ECO:0007669"/>
    <property type="project" value="UniProtKB-KW"/>
</dbReference>
<dbReference type="SMART" id="SM00409">
    <property type="entry name" value="IG"/>
    <property type="match status" value="1"/>
</dbReference>
<feature type="compositionally biased region" description="Pro residues" evidence="10">
    <location>
        <begin position="2715"/>
        <end position="2729"/>
    </location>
</feature>
<evidence type="ECO:0000256" key="12">
    <source>
        <dbReference type="SAM" id="SignalP"/>
    </source>
</evidence>
<feature type="compositionally biased region" description="Low complexity" evidence="10">
    <location>
        <begin position="1606"/>
        <end position="1620"/>
    </location>
</feature>
<evidence type="ECO:0000256" key="7">
    <source>
        <dbReference type="ARBA" id="ARBA00023084"/>
    </source>
</evidence>
<evidence type="ECO:0000259" key="13">
    <source>
        <dbReference type="PROSITE" id="PS50835"/>
    </source>
</evidence>
<feature type="compositionally biased region" description="Low complexity" evidence="10">
    <location>
        <begin position="733"/>
        <end position="750"/>
    </location>
</feature>
<dbReference type="Pfam" id="PF13855">
    <property type="entry name" value="LRR_8"/>
    <property type="match status" value="1"/>
</dbReference>
<evidence type="ECO:0000256" key="3">
    <source>
        <dbReference type="ARBA" id="ARBA00022692"/>
    </source>
</evidence>
<gene>
    <name evidence="14" type="primary">LOC109112911</name>
</gene>
<keyword evidence="7" id="KW-0094">Blood coagulation</keyword>
<evidence type="ECO:0000256" key="4">
    <source>
        <dbReference type="ARBA" id="ARBA00022696"/>
    </source>
</evidence>
<feature type="region of interest" description="Disordered" evidence="10">
    <location>
        <begin position="2709"/>
        <end position="2843"/>
    </location>
</feature>
<dbReference type="InterPro" id="IPR003599">
    <property type="entry name" value="Ig_sub"/>
</dbReference>
<feature type="region of interest" description="Disordered" evidence="10">
    <location>
        <begin position="1049"/>
        <end position="1072"/>
    </location>
</feature>
<feature type="compositionally biased region" description="Basic and acidic residues" evidence="10">
    <location>
        <begin position="2078"/>
        <end position="2087"/>
    </location>
</feature>
<keyword evidence="8 11" id="KW-0472">Membrane</keyword>
<dbReference type="SMART" id="SM00082">
    <property type="entry name" value="LRRCT"/>
    <property type="match status" value="1"/>
</dbReference>
<feature type="region of interest" description="Disordered" evidence="10">
    <location>
        <begin position="2075"/>
        <end position="2112"/>
    </location>
</feature>
<dbReference type="KEGG" id="ccar:109112911"/>
<dbReference type="PROSITE" id="PS50835">
    <property type="entry name" value="IG_LIKE"/>
    <property type="match status" value="1"/>
</dbReference>
<feature type="compositionally biased region" description="Basic and acidic residues" evidence="10">
    <location>
        <begin position="1871"/>
        <end position="1880"/>
    </location>
</feature>
<dbReference type="PANTHER" id="PTHR22650">
    <property type="entry name" value="GLYCOPROTEIN IB BETA"/>
    <property type="match status" value="1"/>
</dbReference>
<keyword evidence="4" id="KW-0356">Hemostasis</keyword>
<dbReference type="InterPro" id="IPR007110">
    <property type="entry name" value="Ig-like_dom"/>
</dbReference>
<feature type="compositionally biased region" description="Polar residues" evidence="10">
    <location>
        <begin position="2765"/>
        <end position="2776"/>
    </location>
</feature>
<feature type="compositionally biased region" description="Polar residues" evidence="10">
    <location>
        <begin position="2795"/>
        <end position="2808"/>
    </location>
</feature>
<dbReference type="RefSeq" id="XP_042602967.1">
    <property type="nucleotide sequence ID" value="XM_042747033.1"/>
</dbReference>
<dbReference type="Proteomes" id="UP001155660">
    <property type="component" value="Chromosome B20"/>
</dbReference>
<keyword evidence="9" id="KW-1015">Disulfide bond</keyword>
<dbReference type="SMART" id="SM00013">
    <property type="entry name" value="LRRNT"/>
    <property type="match status" value="1"/>
</dbReference>
<feature type="chain" id="PRO_5040509471" evidence="12">
    <location>
        <begin position="23"/>
        <end position="2843"/>
    </location>
</feature>
<feature type="signal peptide" evidence="12">
    <location>
        <begin position="1"/>
        <end position="22"/>
    </location>
</feature>
<evidence type="ECO:0000256" key="8">
    <source>
        <dbReference type="ARBA" id="ARBA00023136"/>
    </source>
</evidence>
<dbReference type="InterPro" id="IPR000483">
    <property type="entry name" value="Cys-rich_flank_reg_C"/>
</dbReference>
<evidence type="ECO:0000313" key="14">
    <source>
        <dbReference type="RefSeq" id="XP_042602967.1"/>
    </source>
</evidence>
<feature type="region of interest" description="Disordered" evidence="10">
    <location>
        <begin position="2491"/>
        <end position="2518"/>
    </location>
</feature>
<feature type="compositionally biased region" description="Low complexity" evidence="10">
    <location>
        <begin position="1093"/>
        <end position="1107"/>
    </location>
</feature>
<keyword evidence="6 11" id="KW-1133">Transmembrane helix</keyword>
<feature type="domain" description="Ig-like" evidence="13">
    <location>
        <begin position="281"/>
        <end position="357"/>
    </location>
</feature>
<keyword evidence="2" id="KW-0433">Leucine-rich repeat</keyword>
<feature type="transmembrane region" description="Helical" evidence="11">
    <location>
        <begin position="404"/>
        <end position="426"/>
    </location>
</feature>
<dbReference type="InterPro" id="IPR003591">
    <property type="entry name" value="Leu-rich_rpt_typical-subtyp"/>
</dbReference>
<feature type="region of interest" description="Disordered" evidence="10">
    <location>
        <begin position="587"/>
        <end position="705"/>
    </location>
</feature>
<evidence type="ECO:0000256" key="6">
    <source>
        <dbReference type="ARBA" id="ARBA00022989"/>
    </source>
</evidence>
<dbReference type="InterPro" id="IPR000372">
    <property type="entry name" value="LRRNT"/>
</dbReference>
<feature type="region of interest" description="Disordered" evidence="10">
    <location>
        <begin position="1230"/>
        <end position="1249"/>
    </location>
</feature>
<dbReference type="PANTHER" id="PTHR22650:SF4">
    <property type="entry name" value="LEUCINE-RICH REPEAT AND TRANSMEMBRANE DOMAIN-CONTAINING PROTEIN 2-LIKE"/>
    <property type="match status" value="1"/>
</dbReference>
<feature type="compositionally biased region" description="Low complexity" evidence="10">
    <location>
        <begin position="1239"/>
        <end position="1249"/>
    </location>
</feature>
<feature type="region of interest" description="Disordered" evidence="10">
    <location>
        <begin position="2415"/>
        <end position="2438"/>
    </location>
</feature>
<feature type="region of interest" description="Disordered" evidence="10">
    <location>
        <begin position="373"/>
        <end position="395"/>
    </location>
</feature>
<feature type="compositionally biased region" description="Low complexity" evidence="10">
    <location>
        <begin position="592"/>
        <end position="601"/>
    </location>
</feature>
<feature type="compositionally biased region" description="Low complexity" evidence="10">
    <location>
        <begin position="2824"/>
        <end position="2835"/>
    </location>
</feature>
<dbReference type="PROSITE" id="PS51450">
    <property type="entry name" value="LRR"/>
    <property type="match status" value="3"/>
</dbReference>
<feature type="region of interest" description="Disordered" evidence="10">
    <location>
        <begin position="2355"/>
        <end position="2379"/>
    </location>
</feature>
<feature type="region of interest" description="Disordered" evidence="10">
    <location>
        <begin position="1726"/>
        <end position="1768"/>
    </location>
</feature>
<feature type="region of interest" description="Disordered" evidence="10">
    <location>
        <begin position="1868"/>
        <end position="1906"/>
    </location>
</feature>
<evidence type="ECO:0000256" key="11">
    <source>
        <dbReference type="SAM" id="Phobius"/>
    </source>
</evidence>
<feature type="region of interest" description="Disordered" evidence="10">
    <location>
        <begin position="1089"/>
        <end position="1119"/>
    </location>
</feature>
<dbReference type="GO" id="GO:0007596">
    <property type="term" value="P:blood coagulation"/>
    <property type="evidence" value="ECO:0007669"/>
    <property type="project" value="UniProtKB-KW"/>
</dbReference>
<comment type="subcellular location">
    <subcellularLocation>
        <location evidence="1">Membrane</location>
        <topology evidence="1">Single-pass type I membrane protein</topology>
    </subcellularLocation>
</comment>
<evidence type="ECO:0000256" key="5">
    <source>
        <dbReference type="ARBA" id="ARBA00022729"/>
    </source>
</evidence>
<dbReference type="SMART" id="SM00369">
    <property type="entry name" value="LRR_TYP"/>
    <property type="match status" value="5"/>
</dbReference>
<keyword evidence="5 12" id="KW-0732">Signal</keyword>
<feature type="compositionally biased region" description="Polar residues" evidence="10">
    <location>
        <begin position="602"/>
        <end position="612"/>
    </location>
</feature>
<dbReference type="InterPro" id="IPR001611">
    <property type="entry name" value="Leu-rich_rpt"/>
</dbReference>
<dbReference type="OrthoDB" id="660555at2759"/>
<dbReference type="SMR" id="A0A9Q9XJG9"/>
<feature type="region of interest" description="Disordered" evidence="10">
    <location>
        <begin position="717"/>
        <end position="750"/>
    </location>
</feature>
<proteinExistence type="predicted"/>
<accession>A0A9Q9XJG9</accession>
<reference evidence="14" key="1">
    <citation type="submission" date="2025-08" db="UniProtKB">
        <authorList>
            <consortium name="RefSeq"/>
        </authorList>
    </citation>
    <scope>IDENTIFICATION</scope>
    <source>
        <tissue evidence="14">Muscle</tissue>
    </source>
</reference>
<feature type="region of interest" description="Disordered" evidence="10">
    <location>
        <begin position="941"/>
        <end position="964"/>
    </location>
</feature>
<feature type="compositionally biased region" description="Basic and acidic residues" evidence="10">
    <location>
        <begin position="2732"/>
        <end position="2747"/>
    </location>
</feature>
<dbReference type="GO" id="GO:0016020">
    <property type="term" value="C:membrane"/>
    <property type="evidence" value="ECO:0007669"/>
    <property type="project" value="UniProtKB-SubCell"/>
</dbReference>
<feature type="compositionally biased region" description="Basic and acidic residues" evidence="10">
    <location>
        <begin position="687"/>
        <end position="705"/>
    </location>
</feature>
<feature type="compositionally biased region" description="Low complexity" evidence="10">
    <location>
        <begin position="444"/>
        <end position="457"/>
    </location>
</feature>
<feature type="region of interest" description="Disordered" evidence="10">
    <location>
        <begin position="1422"/>
        <end position="1449"/>
    </location>
</feature>